<dbReference type="Proteomes" id="UP000284706">
    <property type="component" value="Unassembled WGS sequence"/>
</dbReference>
<accession>A0A409WQY8</accession>
<dbReference type="InterPro" id="IPR000719">
    <property type="entry name" value="Prot_kinase_dom"/>
</dbReference>
<evidence type="ECO:0000313" key="2">
    <source>
        <dbReference type="EMBL" id="PPQ80955.1"/>
    </source>
</evidence>
<dbReference type="SMART" id="SM00220">
    <property type="entry name" value="S_TKc"/>
    <property type="match status" value="1"/>
</dbReference>
<dbReference type="InParanoid" id="A0A409WQY8"/>
<dbReference type="Gene3D" id="1.10.510.10">
    <property type="entry name" value="Transferase(Phosphotransferase) domain 1"/>
    <property type="match status" value="1"/>
</dbReference>
<evidence type="ECO:0000259" key="1">
    <source>
        <dbReference type="PROSITE" id="PS50011"/>
    </source>
</evidence>
<dbReference type="GO" id="GO:0004672">
    <property type="term" value="F:protein kinase activity"/>
    <property type="evidence" value="ECO:0007669"/>
    <property type="project" value="InterPro"/>
</dbReference>
<dbReference type="SUPFAM" id="SSF56112">
    <property type="entry name" value="Protein kinase-like (PK-like)"/>
    <property type="match status" value="1"/>
</dbReference>
<gene>
    <name evidence="2" type="ORF">CVT26_003526</name>
</gene>
<dbReference type="InterPro" id="IPR011009">
    <property type="entry name" value="Kinase-like_dom_sf"/>
</dbReference>
<dbReference type="EMBL" id="NHYE01004914">
    <property type="protein sequence ID" value="PPQ80955.1"/>
    <property type="molecule type" value="Genomic_DNA"/>
</dbReference>
<protein>
    <recommendedName>
        <fullName evidence="1">Protein kinase domain-containing protein</fullName>
    </recommendedName>
</protein>
<dbReference type="OrthoDB" id="5987198at2759"/>
<dbReference type="AlphaFoldDB" id="A0A409WQY8"/>
<sequence>MAATQRHDDQTYLSPISRHERFWVDMQPFLLHKGYQLRPRYDPNWIPPWRQVEPGQPFLDQMQFEDSLASSGVMLDAVRIHDGRNVVMKKVQTSGDELPIALFLSSPELRSDPKNCAVPILDVILIPGDDDHALLVMPHLLLFDELPFRRLGEFCEMVLQLLDGLEFFHKQNIAHRDACWFNIMMDHSKMVPKGSHFCKPKSHDGLKDGLEWKSRWSVRPVQYYFVDFGISVRCASKDTKVLGLMAQDKSIPELSDSIPYSPFPVDIYELGNVLRECIEEYDDLSIFSGLAAHMTAHNPKQRPSAWEAVHLCKQLVEGIGESGLMTRRVWKRSFSFSFSEKLKIASGIYNPMR</sequence>
<reference evidence="2 3" key="1">
    <citation type="journal article" date="2018" name="Evol. Lett.">
        <title>Horizontal gene cluster transfer increased hallucinogenic mushroom diversity.</title>
        <authorList>
            <person name="Reynolds H.T."/>
            <person name="Vijayakumar V."/>
            <person name="Gluck-Thaler E."/>
            <person name="Korotkin H.B."/>
            <person name="Matheny P.B."/>
            <person name="Slot J.C."/>
        </authorList>
    </citation>
    <scope>NUCLEOTIDE SEQUENCE [LARGE SCALE GENOMIC DNA]</scope>
    <source>
        <strain evidence="2 3">SRW20</strain>
    </source>
</reference>
<dbReference type="GO" id="GO:0005524">
    <property type="term" value="F:ATP binding"/>
    <property type="evidence" value="ECO:0007669"/>
    <property type="project" value="InterPro"/>
</dbReference>
<dbReference type="PROSITE" id="PS50011">
    <property type="entry name" value="PROTEIN_KINASE_DOM"/>
    <property type="match status" value="1"/>
</dbReference>
<evidence type="ECO:0000313" key="3">
    <source>
        <dbReference type="Proteomes" id="UP000284706"/>
    </source>
</evidence>
<proteinExistence type="predicted"/>
<dbReference type="STRING" id="231916.A0A409WQY8"/>
<keyword evidence="3" id="KW-1185">Reference proteome</keyword>
<comment type="caution">
    <text evidence="2">The sequence shown here is derived from an EMBL/GenBank/DDBJ whole genome shotgun (WGS) entry which is preliminary data.</text>
</comment>
<name>A0A409WQY8_9AGAR</name>
<feature type="domain" description="Protein kinase" evidence="1">
    <location>
        <begin position="60"/>
        <end position="353"/>
    </location>
</feature>
<organism evidence="2 3">
    <name type="scientific">Gymnopilus dilepis</name>
    <dbReference type="NCBI Taxonomy" id="231916"/>
    <lineage>
        <taxon>Eukaryota</taxon>
        <taxon>Fungi</taxon>
        <taxon>Dikarya</taxon>
        <taxon>Basidiomycota</taxon>
        <taxon>Agaricomycotina</taxon>
        <taxon>Agaricomycetes</taxon>
        <taxon>Agaricomycetidae</taxon>
        <taxon>Agaricales</taxon>
        <taxon>Agaricineae</taxon>
        <taxon>Hymenogastraceae</taxon>
        <taxon>Gymnopilus</taxon>
    </lineage>
</organism>